<keyword evidence="2" id="KW-0472">Membrane</keyword>
<sequence length="238" mass="26894">MDTTLIVVIIVVVVVLVAIGVAAYLVGARRRSARLREHFGPEYERTLAETDDPKAAERRLAEREKRHRSLDLRPLGEHERAEFQNRWLGVQSGFVDDPDRAVERADGFVTEVMSARGYPVADFDRRAEDVSVEHPIVVQRYREAREISRRNARGGVDTEELRRAVTSYRALVEALLDESDDGRRGAGRNGDRGNRAAEAGDRVDGHRTDGHRTDGHRTDGHRVDGHRAGDRRTEETTR</sequence>
<dbReference type="RefSeq" id="WP_379652776.1">
    <property type="nucleotide sequence ID" value="NZ_JBHTMB010000021.1"/>
</dbReference>
<comment type="caution">
    <text evidence="3">The sequence shown here is derived from an EMBL/GenBank/DDBJ whole genome shotgun (WGS) entry which is preliminary data.</text>
</comment>
<keyword evidence="2" id="KW-1133">Transmembrane helix</keyword>
<feature type="region of interest" description="Disordered" evidence="1">
    <location>
        <begin position="180"/>
        <end position="238"/>
    </location>
</feature>
<evidence type="ECO:0000256" key="2">
    <source>
        <dbReference type="SAM" id="Phobius"/>
    </source>
</evidence>
<accession>A0ABW3VAC6</accession>
<protein>
    <recommendedName>
        <fullName evidence="5">Secreted protein</fullName>
    </recommendedName>
</protein>
<evidence type="ECO:0000313" key="3">
    <source>
        <dbReference type="EMBL" id="MFD1232272.1"/>
    </source>
</evidence>
<name>A0ABW3VAC6_9PSEU</name>
<feature type="compositionally biased region" description="Basic and acidic residues" evidence="1">
    <location>
        <begin position="181"/>
        <end position="238"/>
    </location>
</feature>
<evidence type="ECO:0008006" key="5">
    <source>
        <dbReference type="Google" id="ProtNLM"/>
    </source>
</evidence>
<proteinExistence type="predicted"/>
<dbReference type="Proteomes" id="UP001597182">
    <property type="component" value="Unassembled WGS sequence"/>
</dbReference>
<reference evidence="4" key="1">
    <citation type="journal article" date="2019" name="Int. J. Syst. Evol. Microbiol.">
        <title>The Global Catalogue of Microorganisms (GCM) 10K type strain sequencing project: providing services to taxonomists for standard genome sequencing and annotation.</title>
        <authorList>
            <consortium name="The Broad Institute Genomics Platform"/>
            <consortium name="The Broad Institute Genome Sequencing Center for Infectious Disease"/>
            <person name="Wu L."/>
            <person name="Ma J."/>
        </authorList>
    </citation>
    <scope>NUCLEOTIDE SEQUENCE [LARGE SCALE GENOMIC DNA]</scope>
    <source>
        <strain evidence="4">CCUG 49018</strain>
    </source>
</reference>
<evidence type="ECO:0000313" key="4">
    <source>
        <dbReference type="Proteomes" id="UP001597182"/>
    </source>
</evidence>
<evidence type="ECO:0000256" key="1">
    <source>
        <dbReference type="SAM" id="MobiDB-lite"/>
    </source>
</evidence>
<keyword evidence="2" id="KW-0812">Transmembrane</keyword>
<dbReference type="EMBL" id="JBHTMB010000021">
    <property type="protein sequence ID" value="MFD1232272.1"/>
    <property type="molecule type" value="Genomic_DNA"/>
</dbReference>
<gene>
    <name evidence="3" type="ORF">ACFQ34_03150</name>
</gene>
<keyword evidence="4" id="KW-1185">Reference proteome</keyword>
<feature type="transmembrane region" description="Helical" evidence="2">
    <location>
        <begin position="6"/>
        <end position="26"/>
    </location>
</feature>
<organism evidence="3 4">
    <name type="scientific">Pseudonocardia benzenivorans</name>
    <dbReference type="NCBI Taxonomy" id="228005"/>
    <lineage>
        <taxon>Bacteria</taxon>
        <taxon>Bacillati</taxon>
        <taxon>Actinomycetota</taxon>
        <taxon>Actinomycetes</taxon>
        <taxon>Pseudonocardiales</taxon>
        <taxon>Pseudonocardiaceae</taxon>
        <taxon>Pseudonocardia</taxon>
    </lineage>
</organism>